<organism evidence="1 2">
    <name type="scientific">Steinernema carpocapsae</name>
    <name type="common">Entomopathogenic nematode</name>
    <dbReference type="NCBI Taxonomy" id="34508"/>
    <lineage>
        <taxon>Eukaryota</taxon>
        <taxon>Metazoa</taxon>
        <taxon>Ecdysozoa</taxon>
        <taxon>Nematoda</taxon>
        <taxon>Chromadorea</taxon>
        <taxon>Rhabditida</taxon>
        <taxon>Tylenchina</taxon>
        <taxon>Panagrolaimomorpha</taxon>
        <taxon>Strongyloidoidea</taxon>
        <taxon>Steinernematidae</taxon>
        <taxon>Steinernema</taxon>
    </lineage>
</organism>
<sequence length="69" mass="8009">MPRKPKNGRESQSATILELNYKRGEFAESWRHAIRDHGLKGFLWLAFNTRHAILNVNIPLVDLILNDLI</sequence>
<proteinExistence type="predicted"/>
<dbReference type="AlphaFoldDB" id="A0A4V5ZZN5"/>
<dbReference type="Proteomes" id="UP000298663">
    <property type="component" value="Unassembled WGS sequence"/>
</dbReference>
<evidence type="ECO:0000313" key="2">
    <source>
        <dbReference type="Proteomes" id="UP000298663"/>
    </source>
</evidence>
<protein>
    <submittedName>
        <fullName evidence="1">Uncharacterized protein</fullName>
    </submittedName>
</protein>
<reference evidence="1 2" key="2">
    <citation type="journal article" date="2019" name="G3 (Bethesda)">
        <title>Hybrid Assembly of the Genome of the Entomopathogenic Nematode Steinernema carpocapsae Identifies the X-Chromosome.</title>
        <authorList>
            <person name="Serra L."/>
            <person name="Macchietto M."/>
            <person name="Macias-Munoz A."/>
            <person name="McGill C.J."/>
            <person name="Rodriguez I.M."/>
            <person name="Rodriguez B."/>
            <person name="Murad R."/>
            <person name="Mortazavi A."/>
        </authorList>
    </citation>
    <scope>NUCLEOTIDE SEQUENCE [LARGE SCALE GENOMIC DNA]</scope>
    <source>
        <strain evidence="1 2">ALL</strain>
    </source>
</reference>
<name>A0A4V5ZZN5_STECR</name>
<evidence type="ECO:0000313" key="1">
    <source>
        <dbReference type="EMBL" id="TKR68075.1"/>
    </source>
</evidence>
<dbReference type="EMBL" id="AZBU02000008">
    <property type="protein sequence ID" value="TKR68075.1"/>
    <property type="molecule type" value="Genomic_DNA"/>
</dbReference>
<keyword evidence="2" id="KW-1185">Reference proteome</keyword>
<comment type="caution">
    <text evidence="1">The sequence shown here is derived from an EMBL/GenBank/DDBJ whole genome shotgun (WGS) entry which is preliminary data.</text>
</comment>
<accession>A0A4V5ZZN5</accession>
<reference evidence="1 2" key="1">
    <citation type="journal article" date="2015" name="Genome Biol.">
        <title>Comparative genomics of Steinernema reveals deeply conserved gene regulatory networks.</title>
        <authorList>
            <person name="Dillman A.R."/>
            <person name="Macchietto M."/>
            <person name="Porter C.F."/>
            <person name="Rogers A."/>
            <person name="Williams B."/>
            <person name="Antoshechkin I."/>
            <person name="Lee M.M."/>
            <person name="Goodwin Z."/>
            <person name="Lu X."/>
            <person name="Lewis E.E."/>
            <person name="Goodrich-Blair H."/>
            <person name="Stock S.P."/>
            <person name="Adams B.J."/>
            <person name="Sternberg P.W."/>
            <person name="Mortazavi A."/>
        </authorList>
    </citation>
    <scope>NUCLEOTIDE SEQUENCE [LARGE SCALE GENOMIC DNA]</scope>
    <source>
        <strain evidence="1 2">ALL</strain>
    </source>
</reference>
<gene>
    <name evidence="1" type="ORF">L596_024117</name>
</gene>